<organism evidence="1 2">
    <name type="scientific">Paenibacillus terreus</name>
    <dbReference type="NCBI Taxonomy" id="1387834"/>
    <lineage>
        <taxon>Bacteria</taxon>
        <taxon>Bacillati</taxon>
        <taxon>Bacillota</taxon>
        <taxon>Bacilli</taxon>
        <taxon>Bacillales</taxon>
        <taxon>Paenibacillaceae</taxon>
        <taxon>Paenibacillus</taxon>
    </lineage>
</organism>
<proteinExistence type="predicted"/>
<dbReference type="RefSeq" id="WP_375523860.1">
    <property type="nucleotide sequence ID" value="NZ_JBHILM010000003.1"/>
</dbReference>
<evidence type="ECO:0000313" key="1">
    <source>
        <dbReference type="EMBL" id="MFB5680034.1"/>
    </source>
</evidence>
<dbReference type="Proteomes" id="UP001580407">
    <property type="component" value="Unassembled WGS sequence"/>
</dbReference>
<reference evidence="1 2" key="1">
    <citation type="submission" date="2024-09" db="EMBL/GenBank/DDBJ databases">
        <authorList>
            <person name="Ruan L."/>
        </authorList>
    </citation>
    <scope>NUCLEOTIDE SEQUENCE [LARGE SCALE GENOMIC DNA]</scope>
    <source>
        <strain evidence="1 2">D33</strain>
    </source>
</reference>
<accession>A0ABV5B546</accession>
<sequence>MKTFLVFMMLWVGSAMESHGVDSFTPSEDLCVVKVNNESARVCYGMNRSEAEKVLGKVIDGNLFNMDIYEGGIEVYYRDDSIAAMNLSTESLGDYMTSRGAHIGMTAGQFRELYGTDHYKEDDDGFIYVYYPRFHLLKDYLVVQGMVDDPTYNLDIYHLSTLVDNDLVWYIFMSDFSFSASGK</sequence>
<keyword evidence="2" id="KW-1185">Reference proteome</keyword>
<gene>
    <name evidence="1" type="ORF">ACE3NQ_03745</name>
</gene>
<dbReference type="EMBL" id="JBHILM010000003">
    <property type="protein sequence ID" value="MFB5680034.1"/>
    <property type="molecule type" value="Genomic_DNA"/>
</dbReference>
<evidence type="ECO:0000313" key="2">
    <source>
        <dbReference type="Proteomes" id="UP001580407"/>
    </source>
</evidence>
<name>A0ABV5B546_9BACL</name>
<comment type="caution">
    <text evidence="1">The sequence shown here is derived from an EMBL/GenBank/DDBJ whole genome shotgun (WGS) entry which is preliminary data.</text>
</comment>
<protein>
    <submittedName>
        <fullName evidence="1">Uncharacterized protein</fullName>
    </submittedName>
</protein>